<evidence type="ECO:0000313" key="8">
    <source>
        <dbReference type="EMBL" id="MCO1337012.1"/>
    </source>
</evidence>
<protein>
    <recommendedName>
        <fullName evidence="4 6">Signal peptidase I</fullName>
        <ecNumber evidence="3 6">3.4.21.89</ecNumber>
    </recommendedName>
</protein>
<organism evidence="8 9">
    <name type="scientific">Microbulbifer okhotskensis</name>
    <dbReference type="NCBI Taxonomy" id="2926617"/>
    <lineage>
        <taxon>Bacteria</taxon>
        <taxon>Pseudomonadati</taxon>
        <taxon>Pseudomonadota</taxon>
        <taxon>Gammaproteobacteria</taxon>
        <taxon>Cellvibrionales</taxon>
        <taxon>Microbulbiferaceae</taxon>
        <taxon>Microbulbifer</taxon>
    </lineage>
</organism>
<evidence type="ECO:0000256" key="3">
    <source>
        <dbReference type="ARBA" id="ARBA00013208"/>
    </source>
</evidence>
<dbReference type="Proteomes" id="UP001139028">
    <property type="component" value="Unassembled WGS sequence"/>
</dbReference>
<feature type="domain" description="Peptidase S26" evidence="7">
    <location>
        <begin position="33"/>
        <end position="169"/>
    </location>
</feature>
<dbReference type="EMBL" id="JALBWM010000284">
    <property type="protein sequence ID" value="MCO1337012.1"/>
    <property type="molecule type" value="Genomic_DNA"/>
</dbReference>
<evidence type="ECO:0000259" key="7">
    <source>
        <dbReference type="Pfam" id="PF10502"/>
    </source>
</evidence>
<dbReference type="PANTHER" id="PTHR43390:SF1">
    <property type="entry name" value="CHLOROPLAST PROCESSING PEPTIDASE"/>
    <property type="match status" value="1"/>
</dbReference>
<dbReference type="GO" id="GO:0009003">
    <property type="term" value="F:signal peptidase activity"/>
    <property type="evidence" value="ECO:0007669"/>
    <property type="project" value="UniProtKB-EC"/>
</dbReference>
<dbReference type="CDD" id="cd06530">
    <property type="entry name" value="S26_SPase_I"/>
    <property type="match status" value="1"/>
</dbReference>
<dbReference type="Pfam" id="PF10502">
    <property type="entry name" value="Peptidase_S26"/>
    <property type="match status" value="1"/>
</dbReference>
<gene>
    <name evidence="8" type="primary">lepB</name>
    <name evidence="8" type="ORF">MO867_22060</name>
</gene>
<keyword evidence="5 6" id="KW-0378">Hydrolase</keyword>
<dbReference type="SUPFAM" id="SSF51306">
    <property type="entry name" value="LexA/Signal peptidase"/>
    <property type="match status" value="1"/>
</dbReference>
<comment type="similarity">
    <text evidence="2 6">Belongs to the peptidase S26 family.</text>
</comment>
<reference evidence="8" key="1">
    <citation type="journal article" date="2022" name="Arch. Microbiol.">
        <title>Microbulbifer okhotskensis sp. nov., isolated from a deep bottom sediment of the Okhotsk Sea.</title>
        <authorList>
            <person name="Romanenko L."/>
            <person name="Kurilenko V."/>
            <person name="Otstavnykh N."/>
            <person name="Velansky P."/>
            <person name="Isaeva M."/>
            <person name="Mikhailov V."/>
        </authorList>
    </citation>
    <scope>NUCLEOTIDE SEQUENCE</scope>
    <source>
        <strain evidence="8">OS29</strain>
    </source>
</reference>
<dbReference type="GO" id="GO:0016020">
    <property type="term" value="C:membrane"/>
    <property type="evidence" value="ECO:0007669"/>
    <property type="project" value="UniProtKB-SubCell"/>
</dbReference>
<comment type="catalytic activity">
    <reaction evidence="1 6">
        <text>Cleavage of hydrophobic, N-terminal signal or leader sequences from secreted and periplasmic proteins.</text>
        <dbReference type="EC" id="3.4.21.89"/>
    </reaction>
</comment>
<evidence type="ECO:0000256" key="4">
    <source>
        <dbReference type="ARBA" id="ARBA00019232"/>
    </source>
</evidence>
<dbReference type="PRINTS" id="PR00727">
    <property type="entry name" value="LEADERPTASE"/>
</dbReference>
<evidence type="ECO:0000256" key="1">
    <source>
        <dbReference type="ARBA" id="ARBA00000677"/>
    </source>
</evidence>
<accession>A0A9X2ERD5</accession>
<evidence type="ECO:0000313" key="9">
    <source>
        <dbReference type="Proteomes" id="UP001139028"/>
    </source>
</evidence>
<dbReference type="NCBIfam" id="TIGR02227">
    <property type="entry name" value="sigpep_I_bact"/>
    <property type="match status" value="1"/>
</dbReference>
<dbReference type="EC" id="3.4.21.89" evidence="3 6"/>
<sequence>MKILKILGIFWGLILAVYFGNPSNTDTYDPRARVLGFMFFHIPSASMYPTVEKDSYIFVSTFSYIFSSLNSWEMVVYRPPHADSPFLGRVMGKSGDIISVSNSSVTLNGTELDEDYINDEVLICQFSEFTETTIPEGYLFVLGDNRCNSLDSRSFGFIPKSSIIGKVTASF</sequence>
<dbReference type="GO" id="GO:0006465">
    <property type="term" value="P:signal peptide processing"/>
    <property type="evidence" value="ECO:0007669"/>
    <property type="project" value="InterPro"/>
</dbReference>
<dbReference type="AlphaFoldDB" id="A0A9X2ERD5"/>
<evidence type="ECO:0000256" key="5">
    <source>
        <dbReference type="ARBA" id="ARBA00022801"/>
    </source>
</evidence>
<dbReference type="GO" id="GO:0004252">
    <property type="term" value="F:serine-type endopeptidase activity"/>
    <property type="evidence" value="ECO:0007669"/>
    <property type="project" value="InterPro"/>
</dbReference>
<evidence type="ECO:0000256" key="6">
    <source>
        <dbReference type="RuleBase" id="RU362042"/>
    </source>
</evidence>
<comment type="caution">
    <text evidence="8">The sequence shown here is derived from an EMBL/GenBank/DDBJ whole genome shotgun (WGS) entry which is preliminary data.</text>
</comment>
<evidence type="ECO:0000256" key="2">
    <source>
        <dbReference type="ARBA" id="ARBA00009370"/>
    </source>
</evidence>
<dbReference type="PANTHER" id="PTHR43390">
    <property type="entry name" value="SIGNAL PEPTIDASE I"/>
    <property type="match status" value="1"/>
</dbReference>
<name>A0A9X2ERD5_9GAMM</name>
<dbReference type="PROSITE" id="PS00761">
    <property type="entry name" value="SPASE_I_3"/>
    <property type="match status" value="1"/>
</dbReference>
<dbReference type="InterPro" id="IPR000223">
    <property type="entry name" value="Pept_S26A_signal_pept_1"/>
</dbReference>
<comment type="subcellular location">
    <subcellularLocation>
        <location evidence="6">Membrane</location>
        <topology evidence="6">Multi-pass membrane protein</topology>
    </subcellularLocation>
</comment>
<keyword evidence="9" id="KW-1185">Reference proteome</keyword>
<keyword evidence="6" id="KW-0645">Protease</keyword>
<dbReference type="Gene3D" id="2.10.109.10">
    <property type="entry name" value="Umud Fragment, subunit A"/>
    <property type="match status" value="1"/>
</dbReference>
<proteinExistence type="inferred from homology"/>
<dbReference type="InterPro" id="IPR019533">
    <property type="entry name" value="Peptidase_S26"/>
</dbReference>
<dbReference type="InterPro" id="IPR036286">
    <property type="entry name" value="LexA/Signal_pep-like_sf"/>
</dbReference>
<dbReference type="InterPro" id="IPR019758">
    <property type="entry name" value="Pept_S26A_signal_pept_1_CS"/>
</dbReference>